<dbReference type="InterPro" id="IPR004197">
    <property type="entry name" value="Cellulase_Ig-like"/>
</dbReference>
<feature type="active site" evidence="6">
    <location>
        <position position="733"/>
    </location>
</feature>
<dbReference type="SUPFAM" id="SSF49785">
    <property type="entry name" value="Galactose-binding domain-like"/>
    <property type="match status" value="1"/>
</dbReference>
<keyword evidence="7" id="KW-0136">Cellulose degradation</keyword>
<dbReference type="PANTHER" id="PTHR22298">
    <property type="entry name" value="ENDO-1,4-BETA-GLUCANASE"/>
    <property type="match status" value="1"/>
</dbReference>
<dbReference type="InterPro" id="IPR033126">
    <property type="entry name" value="Glyco_hydro_9_Asp/Glu_AS"/>
</dbReference>
<dbReference type="Pfam" id="PF02927">
    <property type="entry name" value="CelD_N"/>
    <property type="match status" value="1"/>
</dbReference>
<evidence type="ECO:0000313" key="11">
    <source>
        <dbReference type="Proteomes" id="UP000183447"/>
    </source>
</evidence>
<dbReference type="Gene3D" id="2.60.40.10">
    <property type="entry name" value="Immunoglobulins"/>
    <property type="match status" value="1"/>
</dbReference>
<evidence type="ECO:0000259" key="8">
    <source>
        <dbReference type="Pfam" id="PF00759"/>
    </source>
</evidence>
<dbReference type="InterPro" id="IPR008979">
    <property type="entry name" value="Galactose-bd-like_sf"/>
</dbReference>
<name>A0A1K2HYE8_9HYPH</name>
<evidence type="ECO:0000256" key="1">
    <source>
        <dbReference type="ARBA" id="ARBA00007072"/>
    </source>
</evidence>
<dbReference type="InterPro" id="IPR013783">
    <property type="entry name" value="Ig-like_fold"/>
</dbReference>
<dbReference type="Gene3D" id="2.60.120.260">
    <property type="entry name" value="Galactose-binding domain-like"/>
    <property type="match status" value="1"/>
</dbReference>
<evidence type="ECO:0000256" key="2">
    <source>
        <dbReference type="ARBA" id="ARBA00022801"/>
    </source>
</evidence>
<sequence length="761" mass="80780">MIKNLRAIFPSHRPRSGRLLALVGLALAPALSLPAQGAEQLRDTAFRQVNAAWWAAGGISRPGDGRFCIDVPAGNGDPWSVMVGQDGLTLAPETGYRLRFSITADPPAAFAAVVQGANEPFEPIARLEGIADEDVVGYPLGFITGDLSDGEAVLQFQFGGAPEPATICLSHASLVDLGPMGQERKNLAPLIRVNQLGYLADGPRRATLLSEATEPVLVRLLAENGTALWHGFSTPVGLDPASWLFVHRIDFSSATADGQGLVLEAGAARSDPFAIGVNPYGPLATDALRFFYLARSGIAIEADFAGERNARPAGHVGVPGGPGLNQGDVAVPCQPLPDWPCDYAQDVTGGWYDAGDHGKYTVPGALAAAQLMAAYARSARDGREARFSDGRFSIPEAGNGVPDLLDEVRWELDWLLRMVVPEGRPLAGMVHHKVHDIGWTHIPILPSDDPLPRRLHRPSTAATLDFAAVAAQGARLFAPFDQPYADRLLAAARRAYDEAIAHPELIAGPADPDLGGGAYDDTDVSDEFYWAAAELFITTGEMPFLEAARASPHWSGPVYPSPIFDWASVAGFARLQLAAHLDRLPPADAELVGASVVSGAEAFLQRQNAGSFGSPYQPTNGLYAWGSNHLVAQAALVMAAGADLSGRADLRDGAIEAMDYIMGRNALGQSYVVGYGLRPPLYPHSRHFAHGLDPLFPPPPDGTLVGGANSGRDDPVASALFAEGCAPQSCYLDDVESWSTNEIAINWNAALVQYSAWLALQ</sequence>
<dbReference type="EMBL" id="FPKU01000002">
    <property type="protein sequence ID" value="SFZ84864.1"/>
    <property type="molecule type" value="Genomic_DNA"/>
</dbReference>
<dbReference type="Pfam" id="PF00759">
    <property type="entry name" value="Glyco_hydro_9"/>
    <property type="match status" value="1"/>
</dbReference>
<feature type="domain" description="Cellulase Ig-like" evidence="9">
    <location>
        <begin position="189"/>
        <end position="269"/>
    </location>
</feature>
<dbReference type="InterPro" id="IPR012341">
    <property type="entry name" value="6hp_glycosidase-like_sf"/>
</dbReference>
<evidence type="ECO:0000259" key="9">
    <source>
        <dbReference type="Pfam" id="PF02927"/>
    </source>
</evidence>
<feature type="signal peptide" evidence="7">
    <location>
        <begin position="1"/>
        <end position="37"/>
    </location>
</feature>
<comment type="similarity">
    <text evidence="1 6 7">Belongs to the glycosyl hydrolase 9 (cellulase E) family.</text>
</comment>
<dbReference type="GO" id="GO:0030245">
    <property type="term" value="P:cellulose catabolic process"/>
    <property type="evidence" value="ECO:0007669"/>
    <property type="project" value="UniProtKB-KW"/>
</dbReference>
<evidence type="ECO:0000256" key="4">
    <source>
        <dbReference type="ARBA" id="ARBA00023295"/>
    </source>
</evidence>
<keyword evidence="7" id="KW-0732">Signal</keyword>
<feature type="domain" description="Glycoside hydrolase family 9" evidence="8">
    <location>
        <begin position="280"/>
        <end position="753"/>
    </location>
</feature>
<feature type="chain" id="PRO_5011812258" description="Endoglucanase" evidence="7">
    <location>
        <begin position="38"/>
        <end position="761"/>
    </location>
</feature>
<dbReference type="STRING" id="665118.SAMN02983003_2254"/>
<proteinExistence type="inferred from homology"/>
<reference evidence="10 11" key="1">
    <citation type="submission" date="2016-11" db="EMBL/GenBank/DDBJ databases">
        <authorList>
            <person name="Jaros S."/>
            <person name="Januszkiewicz K."/>
            <person name="Wedrychowicz H."/>
        </authorList>
    </citation>
    <scope>NUCLEOTIDE SEQUENCE [LARGE SCALE GENOMIC DNA]</scope>
    <source>
        <strain evidence="10 11">ATCC 23634</strain>
    </source>
</reference>
<evidence type="ECO:0000256" key="3">
    <source>
        <dbReference type="ARBA" id="ARBA00023277"/>
    </source>
</evidence>
<dbReference type="EC" id="3.2.1.4" evidence="7"/>
<dbReference type="InterPro" id="IPR014756">
    <property type="entry name" value="Ig_E-set"/>
</dbReference>
<gene>
    <name evidence="10" type="ORF">SAMN02983003_2254</name>
</gene>
<dbReference type="SUPFAM" id="SSF48208">
    <property type="entry name" value="Six-hairpin glycosidases"/>
    <property type="match status" value="1"/>
</dbReference>
<dbReference type="InterPro" id="IPR001701">
    <property type="entry name" value="Glyco_hydro_9"/>
</dbReference>
<evidence type="ECO:0000256" key="7">
    <source>
        <dbReference type="RuleBase" id="RU361166"/>
    </source>
</evidence>
<dbReference type="InterPro" id="IPR008928">
    <property type="entry name" value="6-hairpin_glycosidase_sf"/>
</dbReference>
<dbReference type="PROSITE" id="PS00698">
    <property type="entry name" value="GH9_3"/>
    <property type="match status" value="1"/>
</dbReference>
<keyword evidence="5 6" id="KW-0624">Polysaccharide degradation</keyword>
<keyword evidence="2 6" id="KW-0378">Hydrolase</keyword>
<keyword evidence="3 6" id="KW-0119">Carbohydrate metabolism</keyword>
<dbReference type="SUPFAM" id="SSF81296">
    <property type="entry name" value="E set domains"/>
    <property type="match status" value="1"/>
</dbReference>
<dbReference type="AlphaFoldDB" id="A0A1K2HYE8"/>
<dbReference type="Proteomes" id="UP000183447">
    <property type="component" value="Unassembled WGS sequence"/>
</dbReference>
<keyword evidence="11" id="KW-1185">Reference proteome</keyword>
<dbReference type="CDD" id="cd02850">
    <property type="entry name" value="E_set_Cellulase_N"/>
    <property type="match status" value="1"/>
</dbReference>
<dbReference type="Gene3D" id="1.50.10.10">
    <property type="match status" value="1"/>
</dbReference>
<dbReference type="OrthoDB" id="9808897at2"/>
<evidence type="ECO:0000313" key="10">
    <source>
        <dbReference type="EMBL" id="SFZ84864.1"/>
    </source>
</evidence>
<evidence type="ECO:0000256" key="6">
    <source>
        <dbReference type="PROSITE-ProRule" id="PRU10060"/>
    </source>
</evidence>
<comment type="catalytic activity">
    <reaction evidence="7">
        <text>Endohydrolysis of (1-&gt;4)-beta-D-glucosidic linkages in cellulose, lichenin and cereal beta-D-glucans.</text>
        <dbReference type="EC" id="3.2.1.4"/>
    </reaction>
</comment>
<keyword evidence="4 6" id="KW-0326">Glycosidase</keyword>
<dbReference type="GO" id="GO:0008810">
    <property type="term" value="F:cellulase activity"/>
    <property type="evidence" value="ECO:0007669"/>
    <property type="project" value="UniProtKB-EC"/>
</dbReference>
<feature type="active site" evidence="6">
    <location>
        <position position="742"/>
    </location>
</feature>
<organism evidence="10 11">
    <name type="scientific">Devosia enhydra</name>
    <dbReference type="NCBI Taxonomy" id="665118"/>
    <lineage>
        <taxon>Bacteria</taxon>
        <taxon>Pseudomonadati</taxon>
        <taxon>Pseudomonadota</taxon>
        <taxon>Alphaproteobacteria</taxon>
        <taxon>Hyphomicrobiales</taxon>
        <taxon>Devosiaceae</taxon>
        <taxon>Devosia</taxon>
    </lineage>
</organism>
<evidence type="ECO:0000256" key="5">
    <source>
        <dbReference type="ARBA" id="ARBA00023326"/>
    </source>
</evidence>
<accession>A0A1K2HYE8</accession>
<protein>
    <recommendedName>
        <fullName evidence="7">Endoglucanase</fullName>
        <ecNumber evidence="7">3.2.1.4</ecNumber>
    </recommendedName>
</protein>